<sequence>MQEKHRPLKATMALGMENLDLNIYATIYNVMTIARTVQNGLSVSPWHDPTEASTKRRPDPTESFFTHGLLKVLFARGQPRQNRPCRTDARTDDDYPPSDTFFKFASRTRDRATDAAAIRALLDGGDLLVCPEGTTCQEPFLLRFSALFAELTDDIVPVALECRMSMFHATTARGWKGMDPFFFSMNPFPEYTVTFLDEPPAELTCGGSGGRPSHDVANHVQRLVASTLSYDCTSFTRSPGGTSTEHSPATTALLPP</sequence>
<evidence type="ECO:0000256" key="3">
    <source>
        <dbReference type="SAM" id="MobiDB-lite"/>
    </source>
</evidence>
<evidence type="ECO:0008006" key="6">
    <source>
        <dbReference type="Google" id="ProtNLM"/>
    </source>
</evidence>
<evidence type="ECO:0000256" key="1">
    <source>
        <dbReference type="ARBA" id="ARBA00004370"/>
    </source>
</evidence>
<dbReference type="GO" id="GO:0016020">
    <property type="term" value="C:membrane"/>
    <property type="evidence" value="ECO:0007669"/>
    <property type="project" value="UniProtKB-SubCell"/>
</dbReference>
<proteinExistence type="predicted"/>
<evidence type="ECO:0000313" key="4">
    <source>
        <dbReference type="EnsemblPlants" id="OB03G14980.1"/>
    </source>
</evidence>
<keyword evidence="5" id="KW-1185">Reference proteome</keyword>
<dbReference type="Gramene" id="OB03G14980.1">
    <property type="protein sequence ID" value="OB03G14980.1"/>
    <property type="gene ID" value="OB03G14980"/>
</dbReference>
<dbReference type="GO" id="GO:0016791">
    <property type="term" value="F:phosphatase activity"/>
    <property type="evidence" value="ECO:0007669"/>
    <property type="project" value="TreeGrafter"/>
</dbReference>
<feature type="compositionally biased region" description="Polar residues" evidence="3">
    <location>
        <begin position="236"/>
        <end position="250"/>
    </location>
</feature>
<organism evidence="4">
    <name type="scientific">Oryza brachyantha</name>
    <name type="common">malo sina</name>
    <dbReference type="NCBI Taxonomy" id="4533"/>
    <lineage>
        <taxon>Eukaryota</taxon>
        <taxon>Viridiplantae</taxon>
        <taxon>Streptophyta</taxon>
        <taxon>Embryophyta</taxon>
        <taxon>Tracheophyta</taxon>
        <taxon>Spermatophyta</taxon>
        <taxon>Magnoliopsida</taxon>
        <taxon>Liliopsida</taxon>
        <taxon>Poales</taxon>
        <taxon>Poaceae</taxon>
        <taxon>BOP clade</taxon>
        <taxon>Oryzoideae</taxon>
        <taxon>Oryzeae</taxon>
        <taxon>Oryzinae</taxon>
        <taxon>Oryza</taxon>
    </lineage>
</organism>
<comment type="subcellular location">
    <subcellularLocation>
        <location evidence="1">Membrane</location>
    </subcellularLocation>
</comment>
<dbReference type="EnsemblPlants" id="OB03G14980.1">
    <property type="protein sequence ID" value="OB03G14980.1"/>
    <property type="gene ID" value="OB03G14980"/>
</dbReference>
<feature type="region of interest" description="Disordered" evidence="3">
    <location>
        <begin position="236"/>
        <end position="256"/>
    </location>
</feature>
<dbReference type="HOGENOM" id="CLU_1087311_0_0_1"/>
<dbReference type="eggNOG" id="ENOG502QQTS">
    <property type="taxonomic scope" value="Eukaryota"/>
</dbReference>
<dbReference type="GO" id="GO:0090447">
    <property type="term" value="F:glycerol-3-phosphate 2-O-acyltransferase activity"/>
    <property type="evidence" value="ECO:0007669"/>
    <property type="project" value="TreeGrafter"/>
</dbReference>
<evidence type="ECO:0000313" key="5">
    <source>
        <dbReference type="Proteomes" id="UP000006038"/>
    </source>
</evidence>
<feature type="compositionally biased region" description="Basic and acidic residues" evidence="3">
    <location>
        <begin position="48"/>
        <end position="60"/>
    </location>
</feature>
<feature type="region of interest" description="Disordered" evidence="3">
    <location>
        <begin position="41"/>
        <end position="62"/>
    </location>
</feature>
<dbReference type="GO" id="GO:0010143">
    <property type="term" value="P:cutin biosynthetic process"/>
    <property type="evidence" value="ECO:0007669"/>
    <property type="project" value="TreeGrafter"/>
</dbReference>
<accession>J3LKC2</accession>
<dbReference type="STRING" id="4533.J3LKC2"/>
<dbReference type="Proteomes" id="UP000006038">
    <property type="component" value="Chromosome 3"/>
</dbReference>
<reference evidence="4" key="1">
    <citation type="journal article" date="2013" name="Nat. Commun.">
        <title>Whole-genome sequencing of Oryza brachyantha reveals mechanisms underlying Oryza genome evolution.</title>
        <authorList>
            <person name="Chen J."/>
            <person name="Huang Q."/>
            <person name="Gao D."/>
            <person name="Wang J."/>
            <person name="Lang Y."/>
            <person name="Liu T."/>
            <person name="Li B."/>
            <person name="Bai Z."/>
            <person name="Luis Goicoechea J."/>
            <person name="Liang C."/>
            <person name="Chen C."/>
            <person name="Zhang W."/>
            <person name="Sun S."/>
            <person name="Liao Y."/>
            <person name="Zhang X."/>
            <person name="Yang L."/>
            <person name="Song C."/>
            <person name="Wang M."/>
            <person name="Shi J."/>
            <person name="Liu G."/>
            <person name="Liu J."/>
            <person name="Zhou H."/>
            <person name="Zhou W."/>
            <person name="Yu Q."/>
            <person name="An N."/>
            <person name="Chen Y."/>
            <person name="Cai Q."/>
            <person name="Wang B."/>
            <person name="Liu B."/>
            <person name="Min J."/>
            <person name="Huang Y."/>
            <person name="Wu H."/>
            <person name="Li Z."/>
            <person name="Zhang Y."/>
            <person name="Yin Y."/>
            <person name="Song W."/>
            <person name="Jiang J."/>
            <person name="Jackson S.A."/>
            <person name="Wing R.A."/>
            <person name="Wang J."/>
            <person name="Chen M."/>
        </authorList>
    </citation>
    <scope>NUCLEOTIDE SEQUENCE [LARGE SCALE GENOMIC DNA]</scope>
    <source>
        <strain evidence="4">cv. IRGC 101232</strain>
    </source>
</reference>
<dbReference type="SUPFAM" id="SSF69593">
    <property type="entry name" value="Glycerol-3-phosphate (1)-acyltransferase"/>
    <property type="match status" value="1"/>
</dbReference>
<keyword evidence="2" id="KW-0472">Membrane</keyword>
<dbReference type="PANTHER" id="PTHR15486">
    <property type="entry name" value="ANCIENT UBIQUITOUS PROTEIN"/>
    <property type="match status" value="1"/>
</dbReference>
<name>J3LKC2_ORYBR</name>
<evidence type="ECO:0000256" key="2">
    <source>
        <dbReference type="ARBA" id="ARBA00023136"/>
    </source>
</evidence>
<protein>
    <recommendedName>
        <fullName evidence="6">Phospholipid/glycerol acyltransferase domain-containing protein</fullName>
    </recommendedName>
</protein>
<reference evidence="4" key="2">
    <citation type="submission" date="2013-04" db="UniProtKB">
        <authorList>
            <consortium name="EnsemblPlants"/>
        </authorList>
    </citation>
    <scope>IDENTIFICATION</scope>
</reference>
<dbReference type="AlphaFoldDB" id="J3LKC2"/>
<dbReference type="PANTHER" id="PTHR15486:SF76">
    <property type="entry name" value="GLYCEROL-3-PHOSPHATE ACYLTRANSFERASE 5"/>
    <property type="match status" value="1"/>
</dbReference>